<accession>A0A1D1WC39</accession>
<dbReference type="Proteomes" id="UP000186922">
    <property type="component" value="Unassembled WGS sequence"/>
</dbReference>
<gene>
    <name evidence="1" type="primary">RvY_19161-1</name>
    <name evidence="1" type="synonym">RvY_19161.1</name>
    <name evidence="1" type="ORF">RvY_19161</name>
</gene>
<proteinExistence type="predicted"/>
<evidence type="ECO:0000313" key="2">
    <source>
        <dbReference type="Proteomes" id="UP000186922"/>
    </source>
</evidence>
<dbReference type="EMBL" id="BDGG01000025">
    <property type="protein sequence ID" value="GAV09659.1"/>
    <property type="molecule type" value="Genomic_DNA"/>
</dbReference>
<keyword evidence="2" id="KW-1185">Reference proteome</keyword>
<dbReference type="AlphaFoldDB" id="A0A1D1WC39"/>
<evidence type="ECO:0000313" key="1">
    <source>
        <dbReference type="EMBL" id="GAV09659.1"/>
    </source>
</evidence>
<reference evidence="1 2" key="1">
    <citation type="journal article" date="2016" name="Nat. Commun.">
        <title>Extremotolerant tardigrade genome and improved radiotolerance of human cultured cells by tardigrade-unique protein.</title>
        <authorList>
            <person name="Hashimoto T."/>
            <person name="Horikawa D.D."/>
            <person name="Saito Y."/>
            <person name="Kuwahara H."/>
            <person name="Kozuka-Hata H."/>
            <person name="Shin-I T."/>
            <person name="Minakuchi Y."/>
            <person name="Ohishi K."/>
            <person name="Motoyama A."/>
            <person name="Aizu T."/>
            <person name="Enomoto A."/>
            <person name="Kondo K."/>
            <person name="Tanaka S."/>
            <person name="Hara Y."/>
            <person name="Koshikawa S."/>
            <person name="Sagara H."/>
            <person name="Miura T."/>
            <person name="Yokobori S."/>
            <person name="Miyagawa K."/>
            <person name="Suzuki Y."/>
            <person name="Kubo T."/>
            <person name="Oyama M."/>
            <person name="Kohara Y."/>
            <person name="Fujiyama A."/>
            <person name="Arakawa K."/>
            <person name="Katayama T."/>
            <person name="Toyoda A."/>
            <person name="Kunieda T."/>
        </authorList>
    </citation>
    <scope>NUCLEOTIDE SEQUENCE [LARGE SCALE GENOMIC DNA]</scope>
    <source>
        <strain evidence="1 2">YOKOZUNA-1</strain>
    </source>
</reference>
<sequence length="120" mass="13693">MSKRKYIVEKPETDQNNLFVNVLGLEKADINSVLQHLDIMIPSSLPAAWVLMNEQATEELLHIVSDHHNHYICASYQLMAARYYLTEKVKEQPSRVAKVNTDARKDLKLDAISTADLQTL</sequence>
<protein>
    <submittedName>
        <fullName evidence="1">Uncharacterized protein</fullName>
    </submittedName>
</protein>
<name>A0A1D1WC39_RAMVA</name>
<comment type="caution">
    <text evidence="1">The sequence shown here is derived from an EMBL/GenBank/DDBJ whole genome shotgun (WGS) entry which is preliminary data.</text>
</comment>
<organism evidence="1 2">
    <name type="scientific">Ramazzottius varieornatus</name>
    <name type="common">Water bear</name>
    <name type="synonym">Tardigrade</name>
    <dbReference type="NCBI Taxonomy" id="947166"/>
    <lineage>
        <taxon>Eukaryota</taxon>
        <taxon>Metazoa</taxon>
        <taxon>Ecdysozoa</taxon>
        <taxon>Tardigrada</taxon>
        <taxon>Eutardigrada</taxon>
        <taxon>Parachela</taxon>
        <taxon>Hypsibioidea</taxon>
        <taxon>Ramazzottiidae</taxon>
        <taxon>Ramazzottius</taxon>
    </lineage>
</organism>